<dbReference type="AlphaFoldDB" id="A0A8T8WSJ5"/>
<evidence type="ECO:0000256" key="1">
    <source>
        <dbReference type="SAM" id="SignalP"/>
    </source>
</evidence>
<evidence type="ECO:0000313" key="3">
    <source>
        <dbReference type="Proteomes" id="UP000249497"/>
    </source>
</evidence>
<dbReference type="Gene3D" id="3.30.710.10">
    <property type="entry name" value="Potassium Channel Kv1.1, Chain A"/>
    <property type="match status" value="1"/>
</dbReference>
<protein>
    <recommendedName>
        <fullName evidence="4">BTB domain-containing protein</fullName>
    </recommendedName>
</protein>
<dbReference type="GeneID" id="37178967"/>
<dbReference type="InterPro" id="IPR011333">
    <property type="entry name" value="SKP1/BTB/POZ_sf"/>
</dbReference>
<dbReference type="Proteomes" id="UP000249497">
    <property type="component" value="Unassembled WGS sequence"/>
</dbReference>
<keyword evidence="1" id="KW-0732">Signal</keyword>
<organism evidence="2 3">
    <name type="scientific">Aspergillus japonicus CBS 114.51</name>
    <dbReference type="NCBI Taxonomy" id="1448312"/>
    <lineage>
        <taxon>Eukaryota</taxon>
        <taxon>Fungi</taxon>
        <taxon>Dikarya</taxon>
        <taxon>Ascomycota</taxon>
        <taxon>Pezizomycotina</taxon>
        <taxon>Eurotiomycetes</taxon>
        <taxon>Eurotiomycetidae</taxon>
        <taxon>Eurotiales</taxon>
        <taxon>Aspergillaceae</taxon>
        <taxon>Aspergillus</taxon>
        <taxon>Aspergillus subgen. Circumdati</taxon>
    </lineage>
</organism>
<gene>
    <name evidence="2" type="ORF">BO86DRAFT_421334</name>
</gene>
<dbReference type="RefSeq" id="XP_025524709.1">
    <property type="nucleotide sequence ID" value="XM_025675275.1"/>
</dbReference>
<keyword evidence="3" id="KW-1185">Reference proteome</keyword>
<feature type="signal peptide" evidence="1">
    <location>
        <begin position="1"/>
        <end position="26"/>
    </location>
</feature>
<dbReference type="EMBL" id="KZ824822">
    <property type="protein sequence ID" value="RAH78815.1"/>
    <property type="molecule type" value="Genomic_DNA"/>
</dbReference>
<name>A0A8T8WSJ5_ASPJA</name>
<proteinExistence type="predicted"/>
<dbReference type="OrthoDB" id="268428at2759"/>
<evidence type="ECO:0008006" key="4">
    <source>
        <dbReference type="Google" id="ProtNLM"/>
    </source>
</evidence>
<accession>A0A8T8WSJ5</accession>
<feature type="chain" id="PRO_5035715189" description="BTB domain-containing protein" evidence="1">
    <location>
        <begin position="27"/>
        <end position="394"/>
    </location>
</feature>
<reference evidence="2 3" key="1">
    <citation type="submission" date="2018-02" db="EMBL/GenBank/DDBJ databases">
        <title>The genomes of Aspergillus section Nigri reveals drivers in fungal speciation.</title>
        <authorList>
            <consortium name="DOE Joint Genome Institute"/>
            <person name="Vesth T.C."/>
            <person name="Nybo J."/>
            <person name="Theobald S."/>
            <person name="Brandl J."/>
            <person name="Frisvad J.C."/>
            <person name="Nielsen K.F."/>
            <person name="Lyhne E.K."/>
            <person name="Kogle M.E."/>
            <person name="Kuo A."/>
            <person name="Riley R."/>
            <person name="Clum A."/>
            <person name="Nolan M."/>
            <person name="Lipzen A."/>
            <person name="Salamov A."/>
            <person name="Henrissat B."/>
            <person name="Wiebenga A."/>
            <person name="De vries R.P."/>
            <person name="Grigoriev I.V."/>
            <person name="Mortensen U.H."/>
            <person name="Andersen M.R."/>
            <person name="Baker S.E."/>
        </authorList>
    </citation>
    <scope>NUCLEOTIDE SEQUENCE [LARGE SCALE GENOMIC DNA]</scope>
    <source>
        <strain evidence="2 3">CBS 114.51</strain>
    </source>
</reference>
<sequence>MPVELLASTLCLSLAVCHAIMNTVSGQLVPHIPYSNGGKSDNKHAARCGLLFFFFNITRTFNRATLINECQYFQNMLTGHRWMESDSDSVTLQNDHIVAMEILLRKLHGTLGAMSVTEVSVADVWHLVLACDKYGLNPKEFRGWFASWAKHAATQIDTLYGRDERIYYRQTLYPSWATDHAALFAEATQSLVYRSETHITERNPTKVDQMHLPPRILQQMNAVRGRLRNIAHKGLFDRIARILQVSSAPCCERTVFEFFRELQRISVWPFEDCMRHCSIDDLVFRMKRFDASKMRGYTDPETKKPVDCCFCEHDWKAVVAGAAKRVEAYFDGLCLDCMDLTKNLHKGGDRDRDYWAYMLPRDRYDEDCRIKHGEPTWYFSFMGRREKKGLIADV</sequence>
<evidence type="ECO:0000313" key="2">
    <source>
        <dbReference type="EMBL" id="RAH78815.1"/>
    </source>
</evidence>